<feature type="region of interest" description="Disordered" evidence="2">
    <location>
        <begin position="39"/>
        <end position="69"/>
    </location>
</feature>
<dbReference type="InterPro" id="IPR050982">
    <property type="entry name" value="Auxin_biosynth/cation_transpt"/>
</dbReference>
<evidence type="ECO:0000313" key="3">
    <source>
        <dbReference type="EMBL" id="BAK85105.1"/>
    </source>
</evidence>
<keyword evidence="1" id="KW-0560">Oxidoreductase</keyword>
<accession>G2I2X6</accession>
<dbReference type="SUPFAM" id="SSF51905">
    <property type="entry name" value="FAD/NAD(P)-binding domain"/>
    <property type="match status" value="1"/>
</dbReference>
<dbReference type="PANTHER" id="PTHR43539">
    <property type="entry name" value="FLAVIN-BINDING MONOOXYGENASE-LIKE PROTEIN (AFU_ORTHOLOGUE AFUA_4G09220)"/>
    <property type="match status" value="1"/>
</dbReference>
<proteinExistence type="predicted"/>
<dbReference type="GO" id="GO:0004497">
    <property type="term" value="F:monooxygenase activity"/>
    <property type="evidence" value="ECO:0007669"/>
    <property type="project" value="TreeGrafter"/>
</dbReference>
<protein>
    <submittedName>
        <fullName evidence="3">Oxidoreductase</fullName>
    </submittedName>
</protein>
<organism evidence="3 4">
    <name type="scientific">Komagataeibacter medellinensis (strain NBRC 3288 / BCRC 11682 / LMG 1693 / Kondo 51)</name>
    <name type="common">Gluconacetobacter medellinensis</name>
    <dbReference type="NCBI Taxonomy" id="634177"/>
    <lineage>
        <taxon>Bacteria</taxon>
        <taxon>Pseudomonadati</taxon>
        <taxon>Pseudomonadota</taxon>
        <taxon>Alphaproteobacteria</taxon>
        <taxon>Acetobacterales</taxon>
        <taxon>Acetobacteraceae</taxon>
        <taxon>Komagataeibacter</taxon>
    </lineage>
</organism>
<evidence type="ECO:0000313" key="4">
    <source>
        <dbReference type="Proteomes" id="UP000009044"/>
    </source>
</evidence>
<dbReference type="InterPro" id="IPR036188">
    <property type="entry name" value="FAD/NAD-bd_sf"/>
</dbReference>
<dbReference type="PANTHER" id="PTHR43539:SF91">
    <property type="entry name" value="FAD-DEPENDENT URATE HYDROXYLASE"/>
    <property type="match status" value="1"/>
</dbReference>
<evidence type="ECO:0000256" key="2">
    <source>
        <dbReference type="SAM" id="MobiDB-lite"/>
    </source>
</evidence>
<dbReference type="Pfam" id="PF13738">
    <property type="entry name" value="Pyr_redox_3"/>
    <property type="match status" value="1"/>
</dbReference>
<dbReference type="Proteomes" id="UP000009044">
    <property type="component" value="Chromosome"/>
</dbReference>
<sequence length="542" mass="59870">MFHFWQHNSQIIILDETPGRLIRFTQHGAVGDNTAMASGDAMRAASANTGKKDGDPQMDTNTQSDTGAQGGLAALDAAVRRDLDIIRYPRKEWVPAMERDGQRVLDVAIIGAGQGGLATAFALKRNNITNVRIFDRASRGGEGPWVTFARMITLRTPKYVTGPDLGVPSLTPRSWYEAQYGAPAWEKLDKIPRGQWQAYLDWYRDILDLPVANDHDFQGVTWEGGLLRLTFARPDGTTHVHYARKLVLATGIEGCGAWNVPDFIRESLPRARYAHTSEAIDFAALKGRRIGVLGAGASAFDNAATALEEGVGSVTLCLRRKEIPSINPYRWMENTGFLAYYPALSDDLRWGFMRRIFELNQPPPQDTFWRCRKHASFSYRTGCPWTAVRMEGDEIVVESPTGEMRFDFVIVGTGFTTDLARRAETRSFAASVALWGDHYTAPAGSESAVLESYPYLGANYQFLPRSKDDPLAPMLANIHNFTFSATPSMGLSGASISGMRFGVERLAHGLGRDLYVADGQKHLESLLAYNVPELVSLDPPVA</sequence>
<dbReference type="STRING" id="634177.GLX_26930"/>
<dbReference type="Gene3D" id="3.50.50.60">
    <property type="entry name" value="FAD/NAD(P)-binding domain"/>
    <property type="match status" value="1"/>
</dbReference>
<reference evidence="4" key="1">
    <citation type="journal article" date="2011" name="J. Bacteriol.">
        <title>Complete genome sequence of NBRC 3288, a unique cellulose-nonproducing strain of Gluconacetobacter xylinus isolated from vinegar.</title>
        <authorList>
            <person name="Ogino H."/>
            <person name="Azuma Y."/>
            <person name="Hosoyama A."/>
            <person name="Nakazawa H."/>
            <person name="Matsutani M."/>
            <person name="Hasegawa A."/>
            <person name="Otsuyama K."/>
            <person name="Matsushita K."/>
            <person name="Fujita N."/>
            <person name="Shirai M."/>
        </authorList>
    </citation>
    <scope>NUCLEOTIDE SEQUENCE [LARGE SCALE GENOMIC DNA]</scope>
    <source>
        <strain evidence="4">NBRC 3288 / BCRC 11682 / LMG 1693</strain>
    </source>
</reference>
<dbReference type="EMBL" id="AP012159">
    <property type="protein sequence ID" value="BAK85105.1"/>
    <property type="molecule type" value="Genomic_DNA"/>
</dbReference>
<name>G2I2X6_KOMMN</name>
<dbReference type="eggNOG" id="COG2072">
    <property type="taxonomic scope" value="Bacteria"/>
</dbReference>
<dbReference type="AlphaFoldDB" id="G2I2X6"/>
<dbReference type="GO" id="GO:0050660">
    <property type="term" value="F:flavin adenine dinucleotide binding"/>
    <property type="evidence" value="ECO:0007669"/>
    <property type="project" value="TreeGrafter"/>
</dbReference>
<dbReference type="PATRIC" id="fig|634177.7.peg.3003"/>
<dbReference type="KEGG" id="gxy:GLX_26930"/>
<gene>
    <name evidence="3" type="ordered locus">GLX_26930</name>
</gene>
<evidence type="ECO:0000256" key="1">
    <source>
        <dbReference type="ARBA" id="ARBA00023002"/>
    </source>
</evidence>
<dbReference type="HOGENOM" id="CLU_044076_0_0_5"/>